<dbReference type="InterPro" id="IPR006652">
    <property type="entry name" value="Kelch_1"/>
</dbReference>
<keyword evidence="5" id="KW-1185">Reference proteome</keyword>
<keyword evidence="2" id="KW-0677">Repeat</keyword>
<feature type="domain" description="PKD" evidence="3">
    <location>
        <begin position="337"/>
        <end position="429"/>
    </location>
</feature>
<dbReference type="InterPro" id="IPR000601">
    <property type="entry name" value="PKD_dom"/>
</dbReference>
<dbReference type="InterPro" id="IPR022409">
    <property type="entry name" value="PKD/Chitinase_dom"/>
</dbReference>
<dbReference type="SUPFAM" id="SSF49299">
    <property type="entry name" value="PKD domain"/>
    <property type="match status" value="1"/>
</dbReference>
<dbReference type="InterPro" id="IPR015915">
    <property type="entry name" value="Kelch-typ_b-propeller"/>
</dbReference>
<dbReference type="InterPro" id="IPR011043">
    <property type="entry name" value="Gal_Oxase/kelch_b-propeller"/>
</dbReference>
<dbReference type="Gene3D" id="2.120.10.80">
    <property type="entry name" value="Kelch-type beta propeller"/>
    <property type="match status" value="2"/>
</dbReference>
<dbReference type="PANTHER" id="PTHR24412:SF441">
    <property type="entry name" value="KELCH-LIKE PROTEIN 28"/>
    <property type="match status" value="1"/>
</dbReference>
<dbReference type="Proteomes" id="UP000612899">
    <property type="component" value="Unassembled WGS sequence"/>
</dbReference>
<sequence>MNSFHGSTALAKLHNGQILAISGPDGLGSLTLMTELYDAATGAWTQTGSVNDPRMAFHDPAVLQDGRVLIAGGHDNKVNDYASAELYDPSTGQWTRTGSLNTSRRYAVTVGLLDGRVLVATGAHGVPDGNRFLSSAEIYDPATGQWTFTGSAATRRESATAIRLQDGRVMVIGGYTCCDFFTPATDLYNPATGTWSQAGNRPHGGGGMALVVLPNGQVLTAGGSNPSAGAGTSADSALFNPATGQWTATGPLHHARSGADAVLLPNGKVLLAGGGPLQSEIYDPATGTWTIEDLPLNVQHGGANMELLTNGAVLIAGGYTDTGPTTTTELYTTAPASPIQADFVATPQNSGRSISFDGSNSVFPPGATPAYLWDFDNDGTVDQTTDVPTTVHEYPDTQPRLATLTVVDGLGGSDSITKPVAVPVDTVLVLLAGMWPSGTGEPQPAYRQVAAEGAFRDLLAGLKCAELTAPGGITKLCNGGNRARLFWSPYSYRGPNGQTAPHPYGGADTHQVLSASATHLNDQIGQILIKHPGANLVLVGYSTGGTVATRWAGDHNRTDVPVITLDSPAYGFWPEDPETASVPEDKENYCGLRRPWNTIATPFADEFAFRGVCTLWEVPIGGYRSTVSYDWRGERTFSQNSGLTNVASLHLYSATNSTDFISPPWWNTSPLADGNKIIDCTDLQVGHTCVLHNDSALSSVRRVVQATTEAAKNRRVPTVNATSEAWESNVGPERFGAFITTIRTSSSNGRIIAVGEWGPATPASDGIRHGDTAEAGTLTCAIRPSSPAQAVHVVSADWRSRSYVVFWQANTSRPVRASQVRVLPYADTRQFEATIQDPDPRLIGLTNPCPPGGSS</sequence>
<protein>
    <recommendedName>
        <fullName evidence="3">PKD domain-containing protein</fullName>
    </recommendedName>
</protein>
<dbReference type="SUPFAM" id="SSF50965">
    <property type="entry name" value="Galactose oxidase, central domain"/>
    <property type="match status" value="1"/>
</dbReference>
<dbReference type="SMART" id="SM00089">
    <property type="entry name" value="PKD"/>
    <property type="match status" value="1"/>
</dbReference>
<dbReference type="Pfam" id="PF01344">
    <property type="entry name" value="Kelch_1"/>
    <property type="match status" value="2"/>
</dbReference>
<reference evidence="4" key="1">
    <citation type="submission" date="2021-01" db="EMBL/GenBank/DDBJ databases">
        <title>Whole genome shotgun sequence of Rhizocola hellebori NBRC 109834.</title>
        <authorList>
            <person name="Komaki H."/>
            <person name="Tamura T."/>
        </authorList>
    </citation>
    <scope>NUCLEOTIDE SEQUENCE</scope>
    <source>
        <strain evidence="4">NBRC 109834</strain>
    </source>
</reference>
<keyword evidence="1" id="KW-0880">Kelch repeat</keyword>
<evidence type="ECO:0000259" key="3">
    <source>
        <dbReference type="PROSITE" id="PS50093"/>
    </source>
</evidence>
<name>A0A8J3QG36_9ACTN</name>
<dbReference type="InterPro" id="IPR035986">
    <property type="entry name" value="PKD_dom_sf"/>
</dbReference>
<dbReference type="Gene3D" id="3.40.50.1820">
    <property type="entry name" value="alpha/beta hydrolase"/>
    <property type="match status" value="1"/>
</dbReference>
<comment type="caution">
    <text evidence="4">The sequence shown here is derived from an EMBL/GenBank/DDBJ whole genome shotgun (WGS) entry which is preliminary data.</text>
</comment>
<dbReference type="InterPro" id="IPR013783">
    <property type="entry name" value="Ig-like_fold"/>
</dbReference>
<dbReference type="EMBL" id="BONY01000091">
    <property type="protein sequence ID" value="GIH10338.1"/>
    <property type="molecule type" value="Genomic_DNA"/>
</dbReference>
<evidence type="ECO:0000313" key="5">
    <source>
        <dbReference type="Proteomes" id="UP000612899"/>
    </source>
</evidence>
<proteinExistence type="predicted"/>
<gene>
    <name evidence="4" type="ORF">Rhe02_84050</name>
</gene>
<evidence type="ECO:0000256" key="1">
    <source>
        <dbReference type="ARBA" id="ARBA00022441"/>
    </source>
</evidence>
<dbReference type="InterPro" id="IPR029058">
    <property type="entry name" value="AB_hydrolase_fold"/>
</dbReference>
<dbReference type="SMART" id="SM00612">
    <property type="entry name" value="Kelch"/>
    <property type="match status" value="6"/>
</dbReference>
<dbReference type="PROSITE" id="PS50093">
    <property type="entry name" value="PKD"/>
    <property type="match status" value="1"/>
</dbReference>
<dbReference type="CDD" id="cd00146">
    <property type="entry name" value="PKD"/>
    <property type="match status" value="1"/>
</dbReference>
<organism evidence="4 5">
    <name type="scientific">Rhizocola hellebori</name>
    <dbReference type="NCBI Taxonomy" id="1392758"/>
    <lineage>
        <taxon>Bacteria</taxon>
        <taxon>Bacillati</taxon>
        <taxon>Actinomycetota</taxon>
        <taxon>Actinomycetes</taxon>
        <taxon>Micromonosporales</taxon>
        <taxon>Micromonosporaceae</taxon>
        <taxon>Rhizocola</taxon>
    </lineage>
</organism>
<dbReference type="GO" id="GO:0005975">
    <property type="term" value="P:carbohydrate metabolic process"/>
    <property type="evidence" value="ECO:0007669"/>
    <property type="project" value="UniProtKB-ARBA"/>
</dbReference>
<dbReference type="SUPFAM" id="SSF53474">
    <property type="entry name" value="alpha/beta-Hydrolases"/>
    <property type="match status" value="1"/>
</dbReference>
<evidence type="ECO:0000256" key="2">
    <source>
        <dbReference type="ARBA" id="ARBA00022737"/>
    </source>
</evidence>
<accession>A0A8J3QG36</accession>
<dbReference type="AlphaFoldDB" id="A0A8J3QG36"/>
<dbReference type="PANTHER" id="PTHR24412">
    <property type="entry name" value="KELCH PROTEIN"/>
    <property type="match status" value="1"/>
</dbReference>
<evidence type="ECO:0000313" key="4">
    <source>
        <dbReference type="EMBL" id="GIH10338.1"/>
    </source>
</evidence>
<dbReference type="Gene3D" id="2.60.40.10">
    <property type="entry name" value="Immunoglobulins"/>
    <property type="match status" value="1"/>
</dbReference>